<dbReference type="PROSITE" id="PS01259">
    <property type="entry name" value="BH3"/>
    <property type="match status" value="1"/>
</dbReference>
<dbReference type="OrthoDB" id="9834429at2759"/>
<keyword evidence="7" id="KW-1185">Reference proteome</keyword>
<sequence>MKKQKQHGIVYDPKQVVIPSLNVASCCHLLKAKYRPQKAYKTGLVCPQPISAMTGSPDHSPVFQPKENGVGQNHHQEEIVRKLAMQLRRIGDGIHRRTVQDLRQEDRDALARFVLFVFGRLQVMLRLFWNNHWL</sequence>
<dbReference type="EMBL" id="GEBF01007176">
    <property type="protein sequence ID" value="JAN96456.1"/>
    <property type="molecule type" value="Transcribed_RNA"/>
</dbReference>
<evidence type="ECO:0000256" key="3">
    <source>
        <dbReference type="ARBA" id="ARBA00022703"/>
    </source>
</evidence>
<comment type="subcellular location">
    <subcellularLocation>
        <location evidence="2">Membrane</location>
    </subcellularLocation>
    <subcellularLocation>
        <location evidence="1">Mitochondrion</location>
    </subcellularLocation>
</comment>
<evidence type="ECO:0000256" key="1">
    <source>
        <dbReference type="ARBA" id="ARBA00004173"/>
    </source>
</evidence>
<evidence type="ECO:0000256" key="5">
    <source>
        <dbReference type="ARBA" id="ARBA00023136"/>
    </source>
</evidence>
<dbReference type="GO" id="GO:0016020">
    <property type="term" value="C:membrane"/>
    <property type="evidence" value="ECO:0007669"/>
    <property type="project" value="UniProtKB-SubCell"/>
</dbReference>
<proteinExistence type="predicted"/>
<evidence type="ECO:0000256" key="4">
    <source>
        <dbReference type="ARBA" id="ARBA00023128"/>
    </source>
</evidence>
<gene>
    <name evidence="6" type="primary">PXT1</name>
    <name evidence="8" type="synonym">Pxt1</name>
</gene>
<dbReference type="GO" id="GO:0006915">
    <property type="term" value="P:apoptotic process"/>
    <property type="evidence" value="ECO:0007669"/>
    <property type="project" value="UniProtKB-KW"/>
</dbReference>
<evidence type="ECO:0000313" key="6">
    <source>
        <dbReference type="EMBL" id="JAN96456.1"/>
    </source>
</evidence>
<reference evidence="6" key="1">
    <citation type="submission" date="2015-10" db="EMBL/GenBank/DDBJ databases">
        <title>FRAMA: From RNA-seq data to annotated mRNA assemblies.</title>
        <authorList>
            <person name="Bens M."/>
            <person name="Sahm A."/>
            <person name="Jahn N."/>
            <person name="Morhart M."/>
            <person name="Holtze S."/>
            <person name="Hildebrandt T.B."/>
            <person name="Platzer M."/>
            <person name="Szafranski K."/>
        </authorList>
    </citation>
    <scope>NUCLEOTIDE SEQUENCE</scope>
    <source>
        <tissue evidence="6">Testis</tissue>
    </source>
</reference>
<dbReference type="InterPro" id="IPR029186">
    <property type="entry name" value="PXT1"/>
</dbReference>
<dbReference type="PANTHER" id="PTHR40381:SF1">
    <property type="entry name" value="PEROXISOMAL TESTIS-SPECIFIC PROTEIN 1"/>
    <property type="match status" value="1"/>
</dbReference>
<dbReference type="RefSeq" id="XP_021115095.1">
    <property type="nucleotide sequence ID" value="XM_021259436.1"/>
</dbReference>
<organism evidence="6">
    <name type="scientific">Heterocephalus glaber</name>
    <name type="common">Naked mole rat</name>
    <dbReference type="NCBI Taxonomy" id="10181"/>
    <lineage>
        <taxon>Eukaryota</taxon>
        <taxon>Metazoa</taxon>
        <taxon>Chordata</taxon>
        <taxon>Craniata</taxon>
        <taxon>Vertebrata</taxon>
        <taxon>Euteleostomi</taxon>
        <taxon>Mammalia</taxon>
        <taxon>Eutheria</taxon>
        <taxon>Euarchontoglires</taxon>
        <taxon>Glires</taxon>
        <taxon>Rodentia</taxon>
        <taxon>Hystricomorpha</taxon>
        <taxon>Bathyergidae</taxon>
        <taxon>Heterocephalus</taxon>
    </lineage>
</organism>
<keyword evidence="4" id="KW-0496">Mitochondrion</keyword>
<dbReference type="Pfam" id="PF15214">
    <property type="entry name" value="PXT1"/>
    <property type="match status" value="1"/>
</dbReference>
<name>A0A0P6IZZ5_HETGA</name>
<accession>A0A0P6IZZ5</accession>
<dbReference type="InterPro" id="IPR020728">
    <property type="entry name" value="Bcl2_BH3_motif_CS"/>
</dbReference>
<evidence type="ECO:0000313" key="7">
    <source>
        <dbReference type="Proteomes" id="UP000694906"/>
    </source>
</evidence>
<protein>
    <submittedName>
        <fullName evidence="6 8">Peroxisomal testis-specific protein 1</fullName>
    </submittedName>
</protein>
<dbReference type="GO" id="GO:0005777">
    <property type="term" value="C:peroxisome"/>
    <property type="evidence" value="ECO:0007669"/>
    <property type="project" value="TreeGrafter"/>
</dbReference>
<evidence type="ECO:0000256" key="2">
    <source>
        <dbReference type="ARBA" id="ARBA00004370"/>
    </source>
</evidence>
<dbReference type="AlphaFoldDB" id="A0A0P6IZZ5"/>
<dbReference type="GO" id="GO:0043065">
    <property type="term" value="P:positive regulation of apoptotic process"/>
    <property type="evidence" value="ECO:0007669"/>
    <property type="project" value="TreeGrafter"/>
</dbReference>
<dbReference type="GO" id="GO:0005634">
    <property type="term" value="C:nucleus"/>
    <property type="evidence" value="ECO:0007669"/>
    <property type="project" value="TreeGrafter"/>
</dbReference>
<reference evidence="8" key="2">
    <citation type="submission" date="2025-04" db="UniProtKB">
        <authorList>
            <consortium name="RefSeq"/>
        </authorList>
    </citation>
    <scope>IDENTIFICATION</scope>
</reference>
<dbReference type="GeneID" id="101706011"/>
<dbReference type="GO" id="GO:0005739">
    <property type="term" value="C:mitochondrion"/>
    <property type="evidence" value="ECO:0007669"/>
    <property type="project" value="UniProtKB-SubCell"/>
</dbReference>
<keyword evidence="5" id="KW-0472">Membrane</keyword>
<evidence type="ECO:0000313" key="8">
    <source>
        <dbReference type="RefSeq" id="XP_021115095.1"/>
    </source>
</evidence>
<dbReference type="PANTHER" id="PTHR40381">
    <property type="entry name" value="PEROXISOMAL TESTIS-SPECIFIC PROTEIN 1"/>
    <property type="match status" value="1"/>
</dbReference>
<dbReference type="Proteomes" id="UP000694906">
    <property type="component" value="Unplaced"/>
</dbReference>
<keyword evidence="3" id="KW-0053">Apoptosis</keyword>